<proteinExistence type="predicted"/>
<protein>
    <submittedName>
        <fullName evidence="1">Uncharacterized protein</fullName>
    </submittedName>
</protein>
<evidence type="ECO:0000313" key="1">
    <source>
        <dbReference type="EMBL" id="ARM67613.1"/>
    </source>
</evidence>
<gene>
    <name evidence="1" type="ORF">LW81_043</name>
</gene>
<name>A0A1W6JN05_9CAUD</name>
<dbReference type="EMBL" id="KY554777">
    <property type="protein sequence ID" value="ARM67613.1"/>
    <property type="molecule type" value="Genomic_DNA"/>
</dbReference>
<dbReference type="Proteomes" id="UP000224987">
    <property type="component" value="Segment"/>
</dbReference>
<keyword evidence="2" id="KW-1185">Reference proteome</keyword>
<accession>A0A1W6JN05</accession>
<evidence type="ECO:0000313" key="2">
    <source>
        <dbReference type="Proteomes" id="UP000224987"/>
    </source>
</evidence>
<organism evidence="1 2">
    <name type="scientific">Lactococcus phage LW81</name>
    <dbReference type="NCBI Taxonomy" id="1965482"/>
    <lineage>
        <taxon>Viruses</taxon>
        <taxon>Duplodnaviria</taxon>
        <taxon>Heunggongvirae</taxon>
        <taxon>Uroviricota</taxon>
        <taxon>Caudoviricetes</taxon>
        <taxon>Audreyjarvisvirus</taxon>
        <taxon>Audreyjarvisvirus LW81</taxon>
    </lineage>
</organism>
<sequence>MKTNKIHYDNTNVKKLWNLAKNGIFDYRMVKDILININESDPDYIYFKSERSYKKFKELEFSSLAMY</sequence>
<reference evidence="1 2" key="1">
    <citation type="journal article" date="2017" name="Viruses">
        <title>Phage Biodiversity in Artisanal Cheese Wheys Reflects the Complexity of the Fermentation Process.</title>
        <authorList>
            <person name="Mahony J."/>
            <person name="Moscarelli A."/>
            <person name="Kelleher P."/>
            <person name="Lugli G.A."/>
            <person name="Ventura M."/>
            <person name="Settanni L."/>
            <person name="van Sinderen D."/>
        </authorList>
    </citation>
    <scope>NUCLEOTIDE SEQUENCE [LARGE SCALE GENOMIC DNA]</scope>
</reference>